<evidence type="ECO:0000256" key="1">
    <source>
        <dbReference type="SAM" id="MobiDB-lite"/>
    </source>
</evidence>
<gene>
    <name evidence="3" type="ORF">Q5761_09770</name>
</gene>
<dbReference type="Proteomes" id="UP001304683">
    <property type="component" value="Chromosome"/>
</dbReference>
<evidence type="ECO:0000313" key="4">
    <source>
        <dbReference type="Proteomes" id="UP001304683"/>
    </source>
</evidence>
<reference evidence="3 4" key="1">
    <citation type="submission" date="2023-08" db="EMBL/GenBank/DDBJ databases">
        <title>Genome sequence of Thermaerobacter compostii strain Ins1, a spore-forming filamentous bacterium isolated from a deep geothermal reservoir.</title>
        <authorList>
            <person name="Bregnard D."/>
            <person name="Gonzalez D."/>
            <person name="Junier P."/>
        </authorList>
    </citation>
    <scope>NUCLEOTIDE SEQUENCE [LARGE SCALE GENOMIC DNA]</scope>
    <source>
        <strain evidence="3 4">Ins1</strain>
    </source>
</reference>
<proteinExistence type="predicted"/>
<keyword evidence="4" id="KW-1185">Reference proteome</keyword>
<dbReference type="EMBL" id="CP132508">
    <property type="protein sequence ID" value="WPD18638.1"/>
    <property type="molecule type" value="Genomic_DNA"/>
</dbReference>
<feature type="region of interest" description="Disordered" evidence="1">
    <location>
        <begin position="1"/>
        <end position="41"/>
    </location>
</feature>
<dbReference type="Pfam" id="PF01882">
    <property type="entry name" value="DUF58"/>
    <property type="match status" value="1"/>
</dbReference>
<accession>A0ABZ0QNQ2</accession>
<dbReference type="InterPro" id="IPR002881">
    <property type="entry name" value="DUF58"/>
</dbReference>
<feature type="domain" description="DUF58" evidence="2">
    <location>
        <begin position="120"/>
        <end position="227"/>
    </location>
</feature>
<sequence length="459" mass="45435">MPERGERAEGNAPGMGGGGSAGGGEVARGGPARGGGVTGRGSAATGGAVLGGGGAATRGTAAGGGTAVYPAAGPGLHAWLDPATVALLNRLRLLGRRPLAGRMAGPHRSRRKGSSLEFADYREYVRGDDPRRLDWRALARLDRPYVREYADERDRTVHLLLDGSASLGFGGKDRRLRELAAAFAYVALRHGDRVEVTLLRGATARRLVSARGPAGRSRIGRALAALDTWQGTTALLPALLAWWGGASGTPAGTPAGTPGSTPHGTLAGRSAPGTAGADALTPAAVTGGTSGHQEAVPGAAPAGGGASTAPWGPPAPGGGPAGGGIAILLSDLLDPVAADPAGEYARQVAGVLAAAGDAAIVQVLAPDELDPAASLSGSGNGGAGGAAAEWTLVDAETGSSREVTVDGAVLAAYRRTLAAWVGAWRATCHARGVAHALVSSARPLRAVILEDLAPAGIVA</sequence>
<evidence type="ECO:0000259" key="2">
    <source>
        <dbReference type="Pfam" id="PF01882"/>
    </source>
</evidence>
<evidence type="ECO:0000313" key="3">
    <source>
        <dbReference type="EMBL" id="WPD18638.1"/>
    </source>
</evidence>
<dbReference type="PANTHER" id="PTHR33608:SF7">
    <property type="entry name" value="DUF58 DOMAIN-CONTAINING PROTEIN"/>
    <property type="match status" value="1"/>
</dbReference>
<feature type="compositionally biased region" description="Gly residues" evidence="1">
    <location>
        <begin position="13"/>
        <end position="39"/>
    </location>
</feature>
<name>A0ABZ0QNQ2_9FIRM</name>
<feature type="region of interest" description="Disordered" evidence="1">
    <location>
        <begin position="250"/>
        <end position="318"/>
    </location>
</feature>
<dbReference type="PANTHER" id="PTHR33608">
    <property type="entry name" value="BLL2464 PROTEIN"/>
    <property type="match status" value="1"/>
</dbReference>
<organism evidence="3 4">
    <name type="scientific">Thermaerobacter composti</name>
    <dbReference type="NCBI Taxonomy" id="554949"/>
    <lineage>
        <taxon>Bacteria</taxon>
        <taxon>Bacillati</taxon>
        <taxon>Bacillota</taxon>
        <taxon>Clostridia</taxon>
        <taxon>Eubacteriales</taxon>
        <taxon>Clostridiales Family XVII. Incertae Sedis</taxon>
        <taxon>Thermaerobacter</taxon>
    </lineage>
</organism>
<feature type="compositionally biased region" description="Low complexity" evidence="1">
    <location>
        <begin position="250"/>
        <end position="262"/>
    </location>
</feature>
<protein>
    <submittedName>
        <fullName evidence="3">DUF58 domain-containing protein</fullName>
    </submittedName>
</protein>
<dbReference type="RefSeq" id="WP_318750453.1">
    <property type="nucleotide sequence ID" value="NZ_CP132508.1"/>
</dbReference>